<organism evidence="1 2">
    <name type="scientific">Aureibacillus halotolerans</name>
    <dbReference type="NCBI Taxonomy" id="1508390"/>
    <lineage>
        <taxon>Bacteria</taxon>
        <taxon>Bacillati</taxon>
        <taxon>Bacillota</taxon>
        <taxon>Bacilli</taxon>
        <taxon>Bacillales</taxon>
        <taxon>Bacillaceae</taxon>
        <taxon>Aureibacillus</taxon>
    </lineage>
</organism>
<dbReference type="EMBL" id="SNYJ01000008">
    <property type="protein sequence ID" value="TDQ39079.1"/>
    <property type="molecule type" value="Genomic_DNA"/>
</dbReference>
<dbReference type="NCBIfam" id="TIGR04019">
    <property type="entry name" value="B_thiol_YtxJ"/>
    <property type="match status" value="1"/>
</dbReference>
<dbReference type="AlphaFoldDB" id="A0A4R6U3L1"/>
<reference evidence="1 2" key="1">
    <citation type="submission" date="2019-03" db="EMBL/GenBank/DDBJ databases">
        <title>Genomic Encyclopedia of Type Strains, Phase IV (KMG-IV): sequencing the most valuable type-strain genomes for metagenomic binning, comparative biology and taxonomic classification.</title>
        <authorList>
            <person name="Goeker M."/>
        </authorList>
    </citation>
    <scope>NUCLEOTIDE SEQUENCE [LARGE SCALE GENOMIC DNA]</scope>
    <source>
        <strain evidence="1 2">DSM 28697</strain>
    </source>
</reference>
<dbReference type="Pfam" id="PF11009">
    <property type="entry name" value="BrxC"/>
    <property type="match status" value="1"/>
</dbReference>
<accession>A0A4R6U3L1</accession>
<gene>
    <name evidence="1" type="ORF">EV213_10825</name>
</gene>
<proteinExistence type="predicted"/>
<evidence type="ECO:0000313" key="1">
    <source>
        <dbReference type="EMBL" id="TDQ39079.1"/>
    </source>
</evidence>
<protein>
    <submittedName>
        <fullName evidence="1">Bacillithiol system protein YtxJ</fullName>
    </submittedName>
</protein>
<dbReference type="InterPro" id="IPR022551">
    <property type="entry name" value="BrxC"/>
</dbReference>
<comment type="caution">
    <text evidence="1">The sequence shown here is derived from an EMBL/GenBank/DDBJ whole genome shotgun (WGS) entry which is preliminary data.</text>
</comment>
<keyword evidence="2" id="KW-1185">Reference proteome</keyword>
<dbReference type="OrthoDB" id="677051at2"/>
<evidence type="ECO:0000313" key="2">
    <source>
        <dbReference type="Proteomes" id="UP000295632"/>
    </source>
</evidence>
<dbReference type="Gene3D" id="3.40.30.10">
    <property type="entry name" value="Glutaredoxin"/>
    <property type="match status" value="1"/>
</dbReference>
<sequence length="108" mass="12169">MEHLNSIQRFEQLIEEQSPFFLLKHSLTCPISANAHNAYETFSEKTEVPCFVLYVQKDQEVSAKITESTGVTHQSPQAFLLNGSSVLWDASHQSITVQALDDAEKKVM</sequence>
<dbReference type="Proteomes" id="UP000295632">
    <property type="component" value="Unassembled WGS sequence"/>
</dbReference>
<dbReference type="RefSeq" id="WP_133580523.1">
    <property type="nucleotide sequence ID" value="NZ_SNYJ01000008.1"/>
</dbReference>
<name>A0A4R6U3L1_9BACI</name>